<organism evidence="2 3">
    <name type="scientific">Parascaris univalens</name>
    <name type="common">Nematode worm</name>
    <dbReference type="NCBI Taxonomy" id="6257"/>
    <lineage>
        <taxon>Eukaryota</taxon>
        <taxon>Metazoa</taxon>
        <taxon>Ecdysozoa</taxon>
        <taxon>Nematoda</taxon>
        <taxon>Chromadorea</taxon>
        <taxon>Rhabditida</taxon>
        <taxon>Spirurina</taxon>
        <taxon>Ascaridomorpha</taxon>
        <taxon>Ascaridoidea</taxon>
        <taxon>Ascarididae</taxon>
        <taxon>Parascaris</taxon>
    </lineage>
</organism>
<keyword evidence="2" id="KW-1185">Reference proteome</keyword>
<evidence type="ECO:0000313" key="2">
    <source>
        <dbReference type="Proteomes" id="UP000887569"/>
    </source>
</evidence>
<feature type="region of interest" description="Disordered" evidence="1">
    <location>
        <begin position="1"/>
        <end position="35"/>
    </location>
</feature>
<feature type="compositionally biased region" description="Basic and acidic residues" evidence="1">
    <location>
        <begin position="24"/>
        <end position="34"/>
    </location>
</feature>
<reference evidence="3" key="1">
    <citation type="submission" date="2022-11" db="UniProtKB">
        <authorList>
            <consortium name="WormBaseParasite"/>
        </authorList>
    </citation>
    <scope>IDENTIFICATION</scope>
</reference>
<evidence type="ECO:0000313" key="3">
    <source>
        <dbReference type="WBParaSite" id="PgB40X_g004_t06"/>
    </source>
</evidence>
<proteinExistence type="predicted"/>
<feature type="compositionally biased region" description="Basic and acidic residues" evidence="1">
    <location>
        <begin position="1"/>
        <end position="17"/>
    </location>
</feature>
<accession>A0A915A1E8</accession>
<evidence type="ECO:0000256" key="1">
    <source>
        <dbReference type="SAM" id="MobiDB-lite"/>
    </source>
</evidence>
<dbReference type="AlphaFoldDB" id="A0A915A1E8"/>
<sequence length="67" mass="7719">MIEREVKWRNVYKERNDSGMNKSRRSDGDGDMHSTYEQSLLVVSTFRKVGSKTNPEVKCGNHTSKVN</sequence>
<dbReference type="Proteomes" id="UP000887569">
    <property type="component" value="Unplaced"/>
</dbReference>
<dbReference type="WBParaSite" id="PgB40X_g004_t06">
    <property type="protein sequence ID" value="PgB40X_g004_t06"/>
    <property type="gene ID" value="PgB40X_g004"/>
</dbReference>
<name>A0A915A1E8_PARUN</name>
<protein>
    <submittedName>
        <fullName evidence="3">Uncharacterized protein</fullName>
    </submittedName>
</protein>